<feature type="domain" description="Vps72/YL1 C-terminal" evidence="5">
    <location>
        <begin position="71"/>
        <end position="100"/>
    </location>
</feature>
<protein>
    <recommendedName>
        <fullName evidence="5">Vps72/YL1 C-terminal domain-containing protein</fullName>
    </recommendedName>
</protein>
<dbReference type="AlphaFoldDB" id="A0A0E9NFV0"/>
<comment type="subcellular location">
    <subcellularLocation>
        <location evidence="1">Nucleus</location>
    </subcellularLocation>
</comment>
<evidence type="ECO:0000256" key="3">
    <source>
        <dbReference type="ARBA" id="ARBA00023163"/>
    </source>
</evidence>
<dbReference type="InterPro" id="IPR029525">
    <property type="entry name" value="INO80C/Ies6"/>
</dbReference>
<evidence type="ECO:0000256" key="1">
    <source>
        <dbReference type="ARBA" id="ARBA00004123"/>
    </source>
</evidence>
<dbReference type="EMBL" id="BACD03000016">
    <property type="protein sequence ID" value="GAO48714.1"/>
    <property type="molecule type" value="Genomic_DNA"/>
</dbReference>
<dbReference type="PANTHER" id="PTHR31200">
    <property type="entry name" value="INO80 COMPLEX SUBUNIT C"/>
    <property type="match status" value="1"/>
</dbReference>
<evidence type="ECO:0000256" key="2">
    <source>
        <dbReference type="ARBA" id="ARBA00023015"/>
    </source>
</evidence>
<evidence type="ECO:0000313" key="7">
    <source>
        <dbReference type="Proteomes" id="UP000033140"/>
    </source>
</evidence>
<proteinExistence type="predicted"/>
<dbReference type="STRING" id="698492.A0A0E9NFV0"/>
<dbReference type="Proteomes" id="UP000033140">
    <property type="component" value="Unassembled WGS sequence"/>
</dbReference>
<reference evidence="6 7" key="3">
    <citation type="journal article" date="2015" name="Genome Announc.">
        <title>Draft Genome Sequence of the Archiascomycetous Yeast Saitoella complicata.</title>
        <authorList>
            <person name="Yamauchi K."/>
            <person name="Kondo S."/>
            <person name="Hamamoto M."/>
            <person name="Takahashi Y."/>
            <person name="Ogura Y."/>
            <person name="Hayashi T."/>
            <person name="Nishida H."/>
        </authorList>
    </citation>
    <scope>NUCLEOTIDE SEQUENCE [LARGE SCALE GENOMIC DNA]</scope>
    <source>
        <strain evidence="6 7">NRRL Y-17804</strain>
    </source>
</reference>
<dbReference type="Pfam" id="PF08265">
    <property type="entry name" value="YL1_C"/>
    <property type="match status" value="1"/>
</dbReference>
<organism evidence="6 7">
    <name type="scientific">Saitoella complicata (strain BCRC 22490 / CBS 7301 / JCM 7358 / NBRC 10748 / NRRL Y-17804)</name>
    <dbReference type="NCBI Taxonomy" id="698492"/>
    <lineage>
        <taxon>Eukaryota</taxon>
        <taxon>Fungi</taxon>
        <taxon>Dikarya</taxon>
        <taxon>Ascomycota</taxon>
        <taxon>Taphrinomycotina</taxon>
        <taxon>Taphrinomycotina incertae sedis</taxon>
        <taxon>Saitoella</taxon>
    </lineage>
</organism>
<dbReference type="SMART" id="SM00993">
    <property type="entry name" value="YL1_C"/>
    <property type="match status" value="1"/>
</dbReference>
<accession>A0A0E9NFV0</accession>
<dbReference type="PANTHER" id="PTHR31200:SF1">
    <property type="entry name" value="INO80 COMPLEX SUBUNIT C"/>
    <property type="match status" value="1"/>
</dbReference>
<dbReference type="GO" id="GO:0006338">
    <property type="term" value="P:chromatin remodeling"/>
    <property type="evidence" value="ECO:0007669"/>
    <property type="project" value="InterPro"/>
</dbReference>
<keyword evidence="4" id="KW-0539">Nucleus</keyword>
<reference evidence="6 7" key="1">
    <citation type="journal article" date="2011" name="J. Gen. Appl. Microbiol.">
        <title>Draft genome sequencing of the enigmatic yeast Saitoella complicata.</title>
        <authorList>
            <person name="Nishida H."/>
            <person name="Hamamoto M."/>
            <person name="Sugiyama J."/>
        </authorList>
    </citation>
    <scope>NUCLEOTIDE SEQUENCE [LARGE SCALE GENOMIC DNA]</scope>
    <source>
        <strain evidence="6 7">NRRL Y-17804</strain>
    </source>
</reference>
<reference evidence="6 7" key="2">
    <citation type="journal article" date="2014" name="J. Gen. Appl. Microbiol.">
        <title>The early diverging ascomycetous budding yeast Saitoella complicata has three histone deacetylases belonging to the Clr6, Hos2, and Rpd3 lineages.</title>
        <authorList>
            <person name="Nishida H."/>
            <person name="Matsumoto T."/>
            <person name="Kondo S."/>
            <person name="Hamamoto M."/>
            <person name="Yoshikawa H."/>
        </authorList>
    </citation>
    <scope>NUCLEOTIDE SEQUENCE [LARGE SCALE GENOMIC DNA]</scope>
    <source>
        <strain evidence="6 7">NRRL Y-17804</strain>
    </source>
</reference>
<name>A0A0E9NFV0_SAICN</name>
<keyword evidence="2" id="KW-0805">Transcription regulation</keyword>
<evidence type="ECO:0000256" key="4">
    <source>
        <dbReference type="ARBA" id="ARBA00023242"/>
    </source>
</evidence>
<evidence type="ECO:0000313" key="6">
    <source>
        <dbReference type="EMBL" id="GAO48714.1"/>
    </source>
</evidence>
<evidence type="ECO:0000259" key="5">
    <source>
        <dbReference type="SMART" id="SM00993"/>
    </source>
</evidence>
<comment type="caution">
    <text evidence="6">The sequence shown here is derived from an EMBL/GenBank/DDBJ whole genome shotgun (WGS) entry which is preliminary data.</text>
</comment>
<gene>
    <name evidence="6" type="ORF">G7K_2884-t1</name>
</gene>
<keyword evidence="3" id="KW-0804">Transcription</keyword>
<dbReference type="InterPro" id="IPR013272">
    <property type="entry name" value="Vps72/YL1_C"/>
</dbReference>
<dbReference type="GO" id="GO:0031011">
    <property type="term" value="C:Ino80 complex"/>
    <property type="evidence" value="ECO:0007669"/>
    <property type="project" value="InterPro"/>
</dbReference>
<sequence>MPAATMASESSLLTSLDVSTAPRPWKSPNFKRTTRRNKTLKQILTLPPPTNPNIPTYANIEAPPSLLPQKKYCDVTGLEAKYTDPKTKLRYCDKEVYGVIKGMANGSHSSIHHSHLWDTRRSSFLPAPVGVDIYPLANWIGKNMTVLPTRQPKRGVCYGRVTACDVEEIVGRTVRGGEIVEGSCGG</sequence>
<keyword evidence="7" id="KW-1185">Reference proteome</keyword>